<dbReference type="Pfam" id="PF03999">
    <property type="entry name" value="MAP65_ASE1"/>
    <property type="match status" value="1"/>
</dbReference>
<gene>
    <name evidence="4" type="primary">LOC107072126</name>
</gene>
<evidence type="ECO:0000313" key="4">
    <source>
        <dbReference type="RefSeq" id="XP_015187288.1"/>
    </source>
</evidence>
<proteinExistence type="predicted"/>
<dbReference type="InterPro" id="IPR007145">
    <property type="entry name" value="MAP65_Ase1_PRC1"/>
</dbReference>
<protein>
    <submittedName>
        <fullName evidence="4">Protein regulator of cytokinesis 1-like</fullName>
    </submittedName>
</protein>
<feature type="coiled-coil region" evidence="1">
    <location>
        <begin position="156"/>
        <end position="183"/>
    </location>
</feature>
<feature type="region of interest" description="Disordered" evidence="2">
    <location>
        <begin position="447"/>
        <end position="550"/>
    </location>
</feature>
<dbReference type="Proteomes" id="UP000694924">
    <property type="component" value="Unplaced"/>
</dbReference>
<reference evidence="4" key="1">
    <citation type="submission" date="2025-08" db="UniProtKB">
        <authorList>
            <consortium name="RefSeq"/>
        </authorList>
    </citation>
    <scope>IDENTIFICATION</scope>
    <source>
        <tissue evidence="4">Whole body</tissue>
    </source>
</reference>
<evidence type="ECO:0000313" key="3">
    <source>
        <dbReference type="Proteomes" id="UP000694924"/>
    </source>
</evidence>
<dbReference type="Gene3D" id="1.20.58.1520">
    <property type="match status" value="1"/>
</dbReference>
<evidence type="ECO:0000256" key="1">
    <source>
        <dbReference type="SAM" id="Coils"/>
    </source>
</evidence>
<dbReference type="PANTHER" id="PTHR19321">
    <property type="entry name" value="PROTEIN REGULATOR OF CYTOKINESIS 1 PRC1-RELATED"/>
    <property type="match status" value="1"/>
</dbReference>
<sequence>MADTDEWKQVVQKTCTMVRSAITQLHTIWTEVGYDKETQISYTNAALDHIQELLTDMVSESEEKKRLLLEESKQLMQNTSILCKELKETIDANGYEKLPLFKLQQVLRHDMEKLLRIKEQRKTYLNELLTKEHEICKRLGVQPVGIESKLPTKEELDNFKLYIDKQEAEKDRLESEFKNKYNYIAKMVHDLGFSPSSHFEEIVCNDPDSFVLTSANMAMLNDFQEMLERQLNSAKEAIENKKEELLALWANLNEPSDFCQAFFDNHPGYSKATLKAINAEIGRCKERAHIAKYVNKVRTELVSMWDLCKYGESQRKKFTAFYSRTYTNDLLTLHELEVDKVRKYYETNKIIFNLLEEREKLWTKMKELEHRANNPDRLNNRGGQLLAEEKERKVIQRKLPKIESQLHNLVEEYETRHGETFYVNGVSLEEFLAQSWANRDIEKECQKTARKEAKEKSAKKASVTKRTPTASTSRLLTPLCTSTKRKLLFGSTPNSSGKRRNIGNDKVRSVTYASKIRRSGKISRRALSENKKRRSDQRKSRSPSQNAVTIDTTYGQFQEHLKDREECRSSLLTDQSLNTKSVLKTPNRSNVKPLRRNLYNVNASSNATSKLLQSTRNSPRSPRVVHASKLATAPNVLPIIF</sequence>
<dbReference type="RefSeq" id="XP_015187288.1">
    <property type="nucleotide sequence ID" value="XM_015331802.1"/>
</dbReference>
<organism evidence="3 4">
    <name type="scientific">Polistes dominula</name>
    <name type="common">European paper wasp</name>
    <name type="synonym">Vespa dominula</name>
    <dbReference type="NCBI Taxonomy" id="743375"/>
    <lineage>
        <taxon>Eukaryota</taxon>
        <taxon>Metazoa</taxon>
        <taxon>Ecdysozoa</taxon>
        <taxon>Arthropoda</taxon>
        <taxon>Hexapoda</taxon>
        <taxon>Insecta</taxon>
        <taxon>Pterygota</taxon>
        <taxon>Neoptera</taxon>
        <taxon>Endopterygota</taxon>
        <taxon>Hymenoptera</taxon>
        <taxon>Apocrita</taxon>
        <taxon>Aculeata</taxon>
        <taxon>Vespoidea</taxon>
        <taxon>Vespidae</taxon>
        <taxon>Polistinae</taxon>
        <taxon>Polistini</taxon>
        <taxon>Polistes</taxon>
    </lineage>
</organism>
<dbReference type="GeneID" id="107072126"/>
<accession>A0ABM1J4A0</accession>
<feature type="compositionally biased region" description="Polar residues" evidence="2">
    <location>
        <begin position="466"/>
        <end position="482"/>
    </location>
</feature>
<feature type="compositionally biased region" description="Basic and acidic residues" evidence="2">
    <location>
        <begin position="447"/>
        <end position="458"/>
    </location>
</feature>
<evidence type="ECO:0000256" key="2">
    <source>
        <dbReference type="SAM" id="MobiDB-lite"/>
    </source>
</evidence>
<keyword evidence="3" id="KW-1185">Reference proteome</keyword>
<feature type="coiled-coil region" evidence="1">
    <location>
        <begin position="220"/>
        <end position="248"/>
    </location>
</feature>
<dbReference type="PANTHER" id="PTHR19321:SF41">
    <property type="entry name" value="FASCETTO-RELATED"/>
    <property type="match status" value="1"/>
</dbReference>
<name>A0ABM1J4A0_POLDO</name>
<keyword evidence="1" id="KW-0175">Coiled coil</keyword>
<feature type="coiled-coil region" evidence="1">
    <location>
        <begin position="50"/>
        <end position="89"/>
    </location>
</feature>
<feature type="compositionally biased region" description="Basic residues" evidence="2">
    <location>
        <begin position="515"/>
        <end position="524"/>
    </location>
</feature>